<dbReference type="SUPFAM" id="SSF53597">
    <property type="entry name" value="Dihydrofolate reductase-like"/>
    <property type="match status" value="1"/>
</dbReference>
<evidence type="ECO:0000313" key="11">
    <source>
        <dbReference type="EMBL" id="KAB5589189.1"/>
    </source>
</evidence>
<dbReference type="GO" id="GO:0009231">
    <property type="term" value="P:riboflavin biosynthetic process"/>
    <property type="evidence" value="ECO:0007669"/>
    <property type="project" value="InterPro"/>
</dbReference>
<keyword evidence="12" id="KW-1185">Reference proteome</keyword>
<evidence type="ECO:0000256" key="4">
    <source>
        <dbReference type="ARBA" id="ARBA00015035"/>
    </source>
</evidence>
<evidence type="ECO:0000256" key="8">
    <source>
        <dbReference type="ARBA" id="ARBA00047550"/>
    </source>
</evidence>
<evidence type="ECO:0000256" key="6">
    <source>
        <dbReference type="ARBA" id="ARBA00030073"/>
    </source>
</evidence>
<dbReference type="PROSITE" id="PS51352">
    <property type="entry name" value="THIOREDOXIN_2"/>
    <property type="match status" value="1"/>
</dbReference>
<dbReference type="Gene3D" id="3.40.30.10">
    <property type="entry name" value="Glutaredoxin"/>
    <property type="match status" value="1"/>
</dbReference>
<dbReference type="OrthoDB" id="5432at2759"/>
<proteinExistence type="inferred from homology"/>
<dbReference type="EC" id="1.1.1.302" evidence="3"/>
<name>A0A5N5QC31_9AGAM</name>
<dbReference type="InterPro" id="IPR017937">
    <property type="entry name" value="Thioredoxin_CS"/>
</dbReference>
<comment type="catalytic activity">
    <reaction evidence="9">
        <text>2,5-diamino-6-(1-D-ribitylamino)pyrimidin-4(3H)-one 5'-phosphate + NADP(+) = 2,5-diamino-6-(1-D-ribosylamino)pyrimidin-4(3H)-one 5'-phosphate + NADPH + H(+)</text>
        <dbReference type="Rhea" id="RHEA:27278"/>
        <dbReference type="ChEBI" id="CHEBI:15378"/>
        <dbReference type="ChEBI" id="CHEBI:57783"/>
        <dbReference type="ChEBI" id="CHEBI:58349"/>
        <dbReference type="ChEBI" id="CHEBI:58890"/>
        <dbReference type="ChEBI" id="CHEBI:59545"/>
        <dbReference type="EC" id="1.1.1.302"/>
    </reaction>
</comment>
<comment type="function">
    <text evidence="1">Catalyzes an early step in riboflavin biosynthesis, the NADPH-dependent reduction of the ribose side chain of 2,5-diamino-6-ribosylamino-4(3H)-pyrimidinone 5'-phosphate, yielding 2,5-diamino-6-ribitylamino-4(3H)-pyrimidinone 5'-phosphate.</text>
</comment>
<evidence type="ECO:0000259" key="10">
    <source>
        <dbReference type="PROSITE" id="PS51352"/>
    </source>
</evidence>
<dbReference type="InterPro" id="IPR036249">
    <property type="entry name" value="Thioredoxin-like_sf"/>
</dbReference>
<evidence type="ECO:0000256" key="7">
    <source>
        <dbReference type="ARBA" id="ARBA00031630"/>
    </source>
</evidence>
<reference evidence="11 12" key="1">
    <citation type="journal article" date="2019" name="Fungal Biol. Biotechnol.">
        <title>Draft genome sequence of fastidious pathogen Ceratobasidium theobromae, which causes vascular-streak dieback in Theobroma cacao.</title>
        <authorList>
            <person name="Ali S.S."/>
            <person name="Asman A."/>
            <person name="Shao J."/>
            <person name="Firmansyah A.P."/>
            <person name="Susilo A.W."/>
            <person name="Rosmana A."/>
            <person name="McMahon P."/>
            <person name="Junaid M."/>
            <person name="Guest D."/>
            <person name="Kheng T.Y."/>
            <person name="Meinhardt L.W."/>
            <person name="Bailey B.A."/>
        </authorList>
    </citation>
    <scope>NUCLEOTIDE SEQUENCE [LARGE SCALE GENOMIC DNA]</scope>
    <source>
        <strain evidence="11 12">CT2</strain>
    </source>
</reference>
<sequence>MSSSLEPPQFLKSVIAKRNAAPRTAEQQKRARVTLTYAQSLDAKIAGAGGKPLTISCDESMIMTHWLRTMHQGILVGIQTVINDDPQLNVRRLPSRDTPYPCPRPVILDSYLRTPPTCKLLQNFAAGTGLAPYIIYGMPLLDFGESKEIKRRKAILEEAGAILITGFEQDGQIDLAGALRLLKHRGINSVMIEGGQRVISSMLTGRHTDGSPLVDALIITVAPSLIGSDGVGVLQQGRKVRPHPAFTSNSDATQLPGLKHIQSEQFGSDTRTTTDFLGALPYQLFACQATIMGGSITDITCLSQLSDILDKAGDKLTVIDFHATWCGPCHAIAPTYAALAKEYTNAIFTKCDVDAVTEVAKKYSVSAMPTFIFIKNGKKIDQLRGADRDALRSKVRLHATGGAFSGKGQTLGSSDTPSVTTGNTGGGFFNIDPQMQLFLGLVGGYLALTYFFS</sequence>
<comment type="caution">
    <text evidence="11">The sequence shown here is derived from an EMBL/GenBank/DDBJ whole genome shotgun (WGS) entry which is preliminary data.</text>
</comment>
<dbReference type="SUPFAM" id="SSF52833">
    <property type="entry name" value="Thioredoxin-like"/>
    <property type="match status" value="1"/>
</dbReference>
<evidence type="ECO:0000256" key="2">
    <source>
        <dbReference type="ARBA" id="ARBA00009723"/>
    </source>
</evidence>
<dbReference type="InterPro" id="IPR013766">
    <property type="entry name" value="Thioredoxin_domain"/>
</dbReference>
<evidence type="ECO:0000256" key="5">
    <source>
        <dbReference type="ARBA" id="ARBA00023157"/>
    </source>
</evidence>
<organism evidence="11 12">
    <name type="scientific">Ceratobasidium theobromae</name>
    <dbReference type="NCBI Taxonomy" id="1582974"/>
    <lineage>
        <taxon>Eukaryota</taxon>
        <taxon>Fungi</taxon>
        <taxon>Dikarya</taxon>
        <taxon>Basidiomycota</taxon>
        <taxon>Agaricomycotina</taxon>
        <taxon>Agaricomycetes</taxon>
        <taxon>Cantharellales</taxon>
        <taxon>Ceratobasidiaceae</taxon>
        <taxon>Ceratobasidium</taxon>
    </lineage>
</organism>
<evidence type="ECO:0000256" key="1">
    <source>
        <dbReference type="ARBA" id="ARBA00003555"/>
    </source>
</evidence>
<dbReference type="Gene3D" id="3.40.430.10">
    <property type="entry name" value="Dihydrofolate Reductase, subunit A"/>
    <property type="match status" value="1"/>
</dbReference>
<keyword evidence="5" id="KW-1015">Disulfide bond</keyword>
<dbReference type="GO" id="GO:0008703">
    <property type="term" value="F:5-amino-6-(5-phosphoribosylamino)uracil reductase activity"/>
    <property type="evidence" value="ECO:0007669"/>
    <property type="project" value="InterPro"/>
</dbReference>
<dbReference type="EMBL" id="SSOP01000304">
    <property type="protein sequence ID" value="KAB5589189.1"/>
    <property type="molecule type" value="Genomic_DNA"/>
</dbReference>
<dbReference type="Proteomes" id="UP000383932">
    <property type="component" value="Unassembled WGS sequence"/>
</dbReference>
<dbReference type="Pfam" id="PF00085">
    <property type="entry name" value="Thioredoxin"/>
    <property type="match status" value="1"/>
</dbReference>
<feature type="domain" description="Thioredoxin" evidence="10">
    <location>
        <begin position="276"/>
        <end position="400"/>
    </location>
</feature>
<accession>A0A5N5QC31</accession>
<dbReference type="PANTHER" id="PTHR46115">
    <property type="entry name" value="THIOREDOXIN-LIKE PROTEIN 1"/>
    <property type="match status" value="1"/>
</dbReference>
<dbReference type="Pfam" id="PF01872">
    <property type="entry name" value="RibD_C"/>
    <property type="match status" value="1"/>
</dbReference>
<comment type="similarity">
    <text evidence="2">Belongs to the HTP reductase family.</text>
</comment>
<gene>
    <name evidence="11" type="ORF">CTheo_7364</name>
</gene>
<dbReference type="InterPro" id="IPR024072">
    <property type="entry name" value="DHFR-like_dom_sf"/>
</dbReference>
<dbReference type="PROSITE" id="PS00194">
    <property type="entry name" value="THIOREDOXIN_1"/>
    <property type="match status" value="1"/>
</dbReference>
<evidence type="ECO:0000256" key="3">
    <source>
        <dbReference type="ARBA" id="ARBA00012851"/>
    </source>
</evidence>
<dbReference type="AlphaFoldDB" id="A0A5N5QC31"/>
<dbReference type="InterPro" id="IPR002734">
    <property type="entry name" value="RibDG_C"/>
</dbReference>
<evidence type="ECO:0000313" key="12">
    <source>
        <dbReference type="Proteomes" id="UP000383932"/>
    </source>
</evidence>
<evidence type="ECO:0000256" key="9">
    <source>
        <dbReference type="ARBA" id="ARBA00049020"/>
    </source>
</evidence>
<dbReference type="CDD" id="cd02947">
    <property type="entry name" value="TRX_family"/>
    <property type="match status" value="1"/>
</dbReference>
<dbReference type="PRINTS" id="PR00421">
    <property type="entry name" value="THIOREDOXIN"/>
</dbReference>
<protein>
    <recommendedName>
        <fullName evidence="4">2,5-diamino-6-ribosylamino-4(3H)-pyrimidinone 5'-phosphate reductase</fullName>
        <ecNumber evidence="3">1.1.1.302</ecNumber>
    </recommendedName>
    <alternativeName>
        <fullName evidence="7">2,5-diamino-6-(5-phospho-D-ribosylamino)pyrimidin-4(3H)-one reductase</fullName>
    </alternativeName>
    <alternativeName>
        <fullName evidence="6">2,5-diamino-6-ribitylamino-4(3H)-pyrimidinone 5'-phosphate synthase</fullName>
    </alternativeName>
</protein>
<comment type="catalytic activity">
    <reaction evidence="8">
        <text>2,5-diamino-6-(1-D-ribitylamino)pyrimidin-4(3H)-one 5'-phosphate + NAD(+) = 2,5-diamino-6-(1-D-ribosylamino)pyrimidin-4(3H)-one 5'-phosphate + NADH + H(+)</text>
        <dbReference type="Rhea" id="RHEA:27274"/>
        <dbReference type="ChEBI" id="CHEBI:15378"/>
        <dbReference type="ChEBI" id="CHEBI:57540"/>
        <dbReference type="ChEBI" id="CHEBI:57945"/>
        <dbReference type="ChEBI" id="CHEBI:58890"/>
        <dbReference type="ChEBI" id="CHEBI:59545"/>
        <dbReference type="EC" id="1.1.1.302"/>
    </reaction>
</comment>